<dbReference type="InterPro" id="IPR008948">
    <property type="entry name" value="L-Aspartase-like"/>
</dbReference>
<dbReference type="SUPFAM" id="SSF48557">
    <property type="entry name" value="L-aspartase-like"/>
    <property type="match status" value="1"/>
</dbReference>
<keyword evidence="5" id="KW-1185">Reference proteome</keyword>
<dbReference type="Gene3D" id="1.10.275.10">
    <property type="entry name" value="Fumarase/aspartase (N-terminal domain)"/>
    <property type="match status" value="1"/>
</dbReference>
<evidence type="ECO:0000259" key="3">
    <source>
        <dbReference type="Pfam" id="PF10415"/>
    </source>
</evidence>
<dbReference type="GO" id="GO:0006531">
    <property type="term" value="P:aspartate metabolic process"/>
    <property type="evidence" value="ECO:0007669"/>
    <property type="project" value="TreeGrafter"/>
</dbReference>
<dbReference type="InterPro" id="IPR022761">
    <property type="entry name" value="Fumarate_lyase_N"/>
</dbReference>
<evidence type="ECO:0000313" key="5">
    <source>
        <dbReference type="Proteomes" id="UP000431744"/>
    </source>
</evidence>
<dbReference type="OrthoDB" id="9802809at2"/>
<dbReference type="PROSITE" id="PS00163">
    <property type="entry name" value="FUMARATE_LYASES"/>
    <property type="match status" value="1"/>
</dbReference>
<dbReference type="CDD" id="cd01357">
    <property type="entry name" value="Aspartase"/>
    <property type="match status" value="1"/>
</dbReference>
<dbReference type="InterPro" id="IPR024083">
    <property type="entry name" value="Fumarase/histidase_N"/>
</dbReference>
<dbReference type="AlphaFoldDB" id="A0A6H9WQC9"/>
<dbReference type="GO" id="GO:0008797">
    <property type="term" value="F:aspartate ammonia-lyase activity"/>
    <property type="evidence" value="ECO:0007669"/>
    <property type="project" value="TreeGrafter"/>
</dbReference>
<dbReference type="RefSeq" id="WP_158028505.1">
    <property type="nucleotide sequence ID" value="NZ_BMHG01000001.1"/>
</dbReference>
<dbReference type="InterPro" id="IPR018951">
    <property type="entry name" value="Fumarase_C_C"/>
</dbReference>
<dbReference type="GO" id="GO:0005829">
    <property type="term" value="C:cytosol"/>
    <property type="evidence" value="ECO:0007669"/>
    <property type="project" value="TreeGrafter"/>
</dbReference>
<dbReference type="GO" id="GO:0006099">
    <property type="term" value="P:tricarboxylic acid cycle"/>
    <property type="evidence" value="ECO:0007669"/>
    <property type="project" value="InterPro"/>
</dbReference>
<dbReference type="PANTHER" id="PTHR42696">
    <property type="entry name" value="ASPARTATE AMMONIA-LYASE"/>
    <property type="match status" value="1"/>
</dbReference>
<dbReference type="FunFam" id="1.20.200.10:FF:000001">
    <property type="entry name" value="Fumarate hydratase, mitochondrial"/>
    <property type="match status" value="1"/>
</dbReference>
<sequence>MAAQSTSTTDHAFRTERDSIGEMQIPADAYWGIHTARAVHNFAISRRPISVYPDLIVAYAQVKQAAARANLELGDLDPVRADLIDRACQDIIEHKLHDQFVVGVIQGGAGTSTNMNVNEVIANRALELAGRPFGDYAYISVNDHVNRSQSTNDTYPTAVKLGLVGATERLISEFTLLQDAFRQKGVEFKNVLKVGRTQLQDAVPMTLGQEFHGFATTIGEDISRLRDVLPLLLELNLGATAIGTGITADPNYGPAVIRHLREITAHDELRIAHDLIEATSDTGVFMSLSSVMKRTAMKLSKICNDLRLLSSGPQAGFGEINLPPVQAGSSIMPGKVNPVIPEAVNQVAYVIAGTDVTVAMASESGQLQLNAFEPVMMHSLMQNSLWLRRAARTLRVNCVDGITANEERLARMVSTSVGVVTALTPFIGYAESAKLAKDALASQRPIAELVVERGLLTHEQVAAILVPTQLSGAQPATGTINLLPAATVASMESELDRADEREGQ</sequence>
<dbReference type="FunFam" id="1.10.275.10:FF:000001">
    <property type="entry name" value="Fumarate hydratase, mitochondrial"/>
    <property type="match status" value="1"/>
</dbReference>
<reference evidence="4 5" key="1">
    <citation type="submission" date="2019-09" db="EMBL/GenBank/DDBJ databases">
        <title>Phylogeny of genus Pseudoclavibacter and closely related genus.</title>
        <authorList>
            <person name="Li Y."/>
        </authorList>
    </citation>
    <scope>NUCLEOTIDE SEQUENCE [LARGE SCALE GENOMIC DNA]</scope>
    <source>
        <strain evidence="4 5">EGI 60007</strain>
    </source>
</reference>
<feature type="domain" description="Fumarase C C-terminal" evidence="3">
    <location>
        <begin position="420"/>
        <end position="470"/>
    </location>
</feature>
<dbReference type="Pfam" id="PF10415">
    <property type="entry name" value="FumaraseC_C"/>
    <property type="match status" value="1"/>
</dbReference>
<dbReference type="InterPro" id="IPR000362">
    <property type="entry name" value="Fumarate_lyase_fam"/>
</dbReference>
<gene>
    <name evidence="4" type="ORF">F8O04_06770</name>
</gene>
<evidence type="ECO:0000256" key="1">
    <source>
        <dbReference type="ARBA" id="ARBA00023239"/>
    </source>
</evidence>
<dbReference type="EMBL" id="WBJY01000001">
    <property type="protein sequence ID" value="KAB1649921.1"/>
    <property type="molecule type" value="Genomic_DNA"/>
</dbReference>
<organism evidence="4 5">
    <name type="scientific">Pseudoclavibacter endophyticus</name>
    <dbReference type="NCBI Taxonomy" id="1778590"/>
    <lineage>
        <taxon>Bacteria</taxon>
        <taxon>Bacillati</taxon>
        <taxon>Actinomycetota</taxon>
        <taxon>Actinomycetes</taxon>
        <taxon>Micrococcales</taxon>
        <taxon>Microbacteriaceae</taxon>
        <taxon>Pseudoclavibacter</taxon>
    </lineage>
</organism>
<name>A0A6H9WQC9_9MICO</name>
<dbReference type="InterPro" id="IPR051546">
    <property type="entry name" value="Aspartate_Ammonia-Lyase"/>
</dbReference>
<protein>
    <submittedName>
        <fullName evidence="4">Aspartate ammonia-lyase</fullName>
    </submittedName>
</protein>
<evidence type="ECO:0000313" key="4">
    <source>
        <dbReference type="EMBL" id="KAB1649921.1"/>
    </source>
</evidence>
<keyword evidence="1 4" id="KW-0456">Lyase</keyword>
<dbReference type="InterPro" id="IPR020557">
    <property type="entry name" value="Fumarate_lyase_CS"/>
</dbReference>
<dbReference type="Pfam" id="PF00206">
    <property type="entry name" value="Lyase_1"/>
    <property type="match status" value="1"/>
</dbReference>
<accession>A0A6H9WQC9</accession>
<dbReference type="Gene3D" id="1.10.40.30">
    <property type="entry name" value="Fumarase/aspartase (C-terminal domain)"/>
    <property type="match status" value="1"/>
</dbReference>
<feature type="domain" description="Fumarate lyase N-terminal" evidence="2">
    <location>
        <begin position="21"/>
        <end position="353"/>
    </location>
</feature>
<dbReference type="Gene3D" id="1.20.200.10">
    <property type="entry name" value="Fumarase/aspartase (Central domain)"/>
    <property type="match status" value="1"/>
</dbReference>
<evidence type="ECO:0000259" key="2">
    <source>
        <dbReference type="Pfam" id="PF00206"/>
    </source>
</evidence>
<dbReference type="PRINTS" id="PR00149">
    <property type="entry name" value="FUMRATELYASE"/>
</dbReference>
<comment type="caution">
    <text evidence="4">The sequence shown here is derived from an EMBL/GenBank/DDBJ whole genome shotgun (WGS) entry which is preliminary data.</text>
</comment>
<dbReference type="NCBIfam" id="NF008909">
    <property type="entry name" value="PRK12273.1"/>
    <property type="match status" value="1"/>
</dbReference>
<dbReference type="Proteomes" id="UP000431744">
    <property type="component" value="Unassembled WGS sequence"/>
</dbReference>
<proteinExistence type="predicted"/>
<dbReference type="PANTHER" id="PTHR42696:SF2">
    <property type="entry name" value="ASPARTATE AMMONIA-LYASE"/>
    <property type="match status" value="1"/>
</dbReference>